<sequence length="125" mass="11653">MSSVSVAVRAGVLVAGVVALVAGPVAPAAYGAAVGEGARSLAPAARPADPAAGPAAPGSAPAPASPVAPVPAGGGYAAHVADSRSAPRTGETGPTGRQLLAGLLLAGVALVSAVLAARVRRPGRD</sequence>
<keyword evidence="2" id="KW-1133">Transmembrane helix</keyword>
<feature type="region of interest" description="Disordered" evidence="1">
    <location>
        <begin position="41"/>
        <end position="96"/>
    </location>
</feature>
<reference evidence="3 4" key="1">
    <citation type="journal article" date="2011" name="J. Bacteriol.">
        <title>Draft genome sequence of the marine bacterium Streptomyces griseoaurantiacus M045, which produces novel manumycin-type antibiotics with a pABA core component.</title>
        <authorList>
            <person name="Li F."/>
            <person name="Jiang P."/>
            <person name="Zheng H."/>
            <person name="Wang S."/>
            <person name="Zhao G."/>
            <person name="Qin S."/>
            <person name="Liu Z."/>
        </authorList>
    </citation>
    <scope>NUCLEOTIDE SEQUENCE [LARGE SCALE GENOMIC DNA]</scope>
    <source>
        <strain evidence="3 4">M045</strain>
    </source>
</reference>
<name>F3NIJ4_9ACTN</name>
<dbReference type="Proteomes" id="UP000003022">
    <property type="component" value="Unassembled WGS sequence"/>
</dbReference>
<dbReference type="STRING" id="996637.SGM_2958"/>
<evidence type="ECO:0000313" key="4">
    <source>
        <dbReference type="Proteomes" id="UP000003022"/>
    </source>
</evidence>
<proteinExistence type="predicted"/>
<keyword evidence="4" id="KW-1185">Reference proteome</keyword>
<dbReference type="eggNOG" id="ENOG50323UN">
    <property type="taxonomic scope" value="Bacteria"/>
</dbReference>
<organism evidence="3 4">
    <name type="scientific">Streptomyces griseoaurantiacus M045</name>
    <dbReference type="NCBI Taxonomy" id="996637"/>
    <lineage>
        <taxon>Bacteria</taxon>
        <taxon>Bacillati</taxon>
        <taxon>Actinomycetota</taxon>
        <taxon>Actinomycetes</taxon>
        <taxon>Kitasatosporales</taxon>
        <taxon>Streptomycetaceae</taxon>
        <taxon>Streptomyces</taxon>
        <taxon>Streptomyces aurantiacus group</taxon>
    </lineage>
</organism>
<dbReference type="EMBL" id="AEYX01000035">
    <property type="protein sequence ID" value="EGG46830.1"/>
    <property type="molecule type" value="Genomic_DNA"/>
</dbReference>
<evidence type="ECO:0000256" key="2">
    <source>
        <dbReference type="SAM" id="Phobius"/>
    </source>
</evidence>
<evidence type="ECO:0008006" key="5">
    <source>
        <dbReference type="Google" id="ProtNLM"/>
    </source>
</evidence>
<feature type="transmembrane region" description="Helical" evidence="2">
    <location>
        <begin position="99"/>
        <end position="119"/>
    </location>
</feature>
<protein>
    <recommendedName>
        <fullName evidence="5">Gram-positive cocci surface proteins LPxTG domain-containing protein</fullName>
    </recommendedName>
</protein>
<keyword evidence="2" id="KW-0472">Membrane</keyword>
<accession>F3NIJ4</accession>
<dbReference type="AlphaFoldDB" id="F3NIJ4"/>
<keyword evidence="2" id="KW-0812">Transmembrane</keyword>
<evidence type="ECO:0000313" key="3">
    <source>
        <dbReference type="EMBL" id="EGG46830.1"/>
    </source>
</evidence>
<feature type="compositionally biased region" description="Low complexity" evidence="1">
    <location>
        <begin position="41"/>
        <end position="62"/>
    </location>
</feature>
<gene>
    <name evidence="3" type="ORF">SGM_2958</name>
</gene>
<dbReference type="RefSeq" id="WP_006140682.1">
    <property type="nucleotide sequence ID" value="NZ_AEYX01000035.1"/>
</dbReference>
<comment type="caution">
    <text evidence="3">The sequence shown here is derived from an EMBL/GenBank/DDBJ whole genome shotgun (WGS) entry which is preliminary data.</text>
</comment>
<evidence type="ECO:0000256" key="1">
    <source>
        <dbReference type="SAM" id="MobiDB-lite"/>
    </source>
</evidence>